<organism evidence="2 3">
    <name type="scientific">Protaetiibacter larvae</name>
    <dbReference type="NCBI Taxonomy" id="2592654"/>
    <lineage>
        <taxon>Bacteria</taxon>
        <taxon>Bacillati</taxon>
        <taxon>Actinomycetota</taxon>
        <taxon>Actinomycetes</taxon>
        <taxon>Micrococcales</taxon>
        <taxon>Microbacteriaceae</taxon>
        <taxon>Protaetiibacter</taxon>
    </lineage>
</organism>
<dbReference type="KEGG" id="lyk:FLP23_09840"/>
<keyword evidence="1" id="KW-0472">Membrane</keyword>
<proteinExistence type="predicted"/>
<accession>A0A5C1Y854</accession>
<sequence length="164" mass="17860">MAADDALPPDGRDETETQRLDRNWNEILQELRVVQTGTQILTGFLLTVAFQQRFEELDGYQLCVYFVLVALAALATILALTPVSLHRLLFRLGAKPELVMLANALLKATLAAVLLTLAGTALFIFDLVAGHPAGFVAGGAVLVLGGIAWFVTPVFVRMRLRARD</sequence>
<feature type="transmembrane region" description="Helical" evidence="1">
    <location>
        <begin position="59"/>
        <end position="83"/>
    </location>
</feature>
<evidence type="ECO:0000313" key="3">
    <source>
        <dbReference type="Proteomes" id="UP000322159"/>
    </source>
</evidence>
<dbReference type="EMBL" id="CP043504">
    <property type="protein sequence ID" value="QEO10283.1"/>
    <property type="molecule type" value="Genomic_DNA"/>
</dbReference>
<feature type="transmembrane region" description="Helical" evidence="1">
    <location>
        <begin position="135"/>
        <end position="156"/>
    </location>
</feature>
<gene>
    <name evidence="2" type="ORF">FLP23_09840</name>
</gene>
<protein>
    <submittedName>
        <fullName evidence="2">Sodium:proton antiporter</fullName>
    </submittedName>
</protein>
<reference evidence="2 3" key="1">
    <citation type="submission" date="2019-09" db="EMBL/GenBank/DDBJ databases">
        <title>Genome sequencing of strain KACC 19322.</title>
        <authorList>
            <person name="Heo J."/>
            <person name="Kim S.-J."/>
            <person name="Kim J.-S."/>
            <person name="Hong S.-B."/>
            <person name="Kwon S.-W."/>
        </authorList>
    </citation>
    <scope>NUCLEOTIDE SEQUENCE [LARGE SCALE GENOMIC DNA]</scope>
    <source>
        <strain evidence="2 3">KACC 19322</strain>
    </source>
</reference>
<keyword evidence="3" id="KW-1185">Reference proteome</keyword>
<dbReference type="Proteomes" id="UP000322159">
    <property type="component" value="Chromosome"/>
</dbReference>
<dbReference type="Pfam" id="PF19853">
    <property type="entry name" value="DUF6328"/>
    <property type="match status" value="1"/>
</dbReference>
<feature type="transmembrane region" description="Helical" evidence="1">
    <location>
        <begin position="104"/>
        <end position="129"/>
    </location>
</feature>
<dbReference type="RefSeq" id="WP_149325700.1">
    <property type="nucleotide sequence ID" value="NZ_CP043504.1"/>
</dbReference>
<keyword evidence="1" id="KW-1133">Transmembrane helix</keyword>
<dbReference type="InterPro" id="IPR046291">
    <property type="entry name" value="DUF6328"/>
</dbReference>
<dbReference type="OrthoDB" id="3625784at2"/>
<dbReference type="AlphaFoldDB" id="A0A5C1Y854"/>
<evidence type="ECO:0000313" key="2">
    <source>
        <dbReference type="EMBL" id="QEO10283.1"/>
    </source>
</evidence>
<name>A0A5C1Y854_9MICO</name>
<keyword evidence="1" id="KW-0812">Transmembrane</keyword>
<evidence type="ECO:0000256" key="1">
    <source>
        <dbReference type="SAM" id="Phobius"/>
    </source>
</evidence>